<dbReference type="OMA" id="TPTRMKG"/>
<reference evidence="2 3" key="1">
    <citation type="journal article" date="2012" name="PLoS Pathog.">
        <title>Diverse lifestyles and strategies of plant pathogenesis encoded in the genomes of eighteen Dothideomycetes fungi.</title>
        <authorList>
            <person name="Ohm R.A."/>
            <person name="Feau N."/>
            <person name="Henrissat B."/>
            <person name="Schoch C.L."/>
            <person name="Horwitz B.A."/>
            <person name="Barry K.W."/>
            <person name="Condon B.J."/>
            <person name="Copeland A.C."/>
            <person name="Dhillon B."/>
            <person name="Glaser F."/>
            <person name="Hesse C.N."/>
            <person name="Kosti I."/>
            <person name="LaButti K."/>
            <person name="Lindquist E.A."/>
            <person name="Lucas S."/>
            <person name="Salamov A.A."/>
            <person name="Bradshaw R.E."/>
            <person name="Ciuffetti L."/>
            <person name="Hamelin R.C."/>
            <person name="Kema G.H.J."/>
            <person name="Lawrence C."/>
            <person name="Scott J.A."/>
            <person name="Spatafora J.W."/>
            <person name="Turgeon B.G."/>
            <person name="de Wit P.J.G.M."/>
            <person name="Zhong S."/>
            <person name="Goodwin S.B."/>
            <person name="Grigoriev I.V."/>
        </authorList>
    </citation>
    <scope>NUCLEOTIDE SEQUENCE [LARGE SCALE GENOMIC DNA]</scope>
    <source>
        <strain evidence="2 3">SO2202</strain>
    </source>
</reference>
<dbReference type="OrthoDB" id="5424391at2759"/>
<name>M3D1Z0_SPHMS</name>
<accession>M3D1Z0</accession>
<feature type="compositionally biased region" description="Basic and acidic residues" evidence="1">
    <location>
        <begin position="48"/>
        <end position="58"/>
    </location>
</feature>
<dbReference type="EMBL" id="KB456266">
    <property type="protein sequence ID" value="EMF11513.1"/>
    <property type="molecule type" value="Genomic_DNA"/>
</dbReference>
<evidence type="ECO:0000313" key="3">
    <source>
        <dbReference type="Proteomes" id="UP000016931"/>
    </source>
</evidence>
<dbReference type="AlphaFoldDB" id="M3D1Z0"/>
<dbReference type="HOGENOM" id="CLU_037758_0_1_1"/>
<organism evidence="2 3">
    <name type="scientific">Sphaerulina musiva (strain SO2202)</name>
    <name type="common">Poplar stem canker fungus</name>
    <name type="synonym">Septoria musiva</name>
    <dbReference type="NCBI Taxonomy" id="692275"/>
    <lineage>
        <taxon>Eukaryota</taxon>
        <taxon>Fungi</taxon>
        <taxon>Dikarya</taxon>
        <taxon>Ascomycota</taxon>
        <taxon>Pezizomycotina</taxon>
        <taxon>Dothideomycetes</taxon>
        <taxon>Dothideomycetidae</taxon>
        <taxon>Mycosphaerellales</taxon>
        <taxon>Mycosphaerellaceae</taxon>
        <taxon>Sphaerulina</taxon>
    </lineage>
</organism>
<keyword evidence="3" id="KW-1185">Reference proteome</keyword>
<dbReference type="GeneID" id="27903304"/>
<dbReference type="eggNOG" id="ENOG502SF5T">
    <property type="taxonomic scope" value="Eukaryota"/>
</dbReference>
<feature type="region of interest" description="Disordered" evidence="1">
    <location>
        <begin position="464"/>
        <end position="489"/>
    </location>
</feature>
<feature type="compositionally biased region" description="Basic and acidic residues" evidence="1">
    <location>
        <begin position="464"/>
        <end position="475"/>
    </location>
</feature>
<evidence type="ECO:0000313" key="2">
    <source>
        <dbReference type="EMBL" id="EMF11513.1"/>
    </source>
</evidence>
<evidence type="ECO:0000256" key="1">
    <source>
        <dbReference type="SAM" id="MobiDB-lite"/>
    </source>
</evidence>
<gene>
    <name evidence="2" type="ORF">SEPMUDRAFT_150425</name>
</gene>
<proteinExistence type="predicted"/>
<protein>
    <submittedName>
        <fullName evidence="2">Uncharacterized protein</fullName>
    </submittedName>
</protein>
<dbReference type="Proteomes" id="UP000016931">
    <property type="component" value="Unassembled WGS sequence"/>
</dbReference>
<sequence>MKKTGAVQGLRSLADKIHPNGYAPLTTSESKGLLTALTSSFRKHLDAAHPTTIDDGRKNSSKATGLSPDVNINSMHSSAIFAQKHMASVLTNPLLVRGAKSYGSAKVELQKDSYRDPIQLLEDYDREGAASVRIAQLCMETLKKKYDSVPDARKPKLLEEIQPGRRVLMWLLERGMYQTDFSSNLPFVDLLVFFLAREGREDNIWKWLKLDVQIPDSTEGAPWDTQVSVKKRMLYKYRWRGCVLDSLVQAQVDVPWLADSSGKLHIIRASNLNSALNTLVTALELRTSSMDVDPHPENWHHLAWLPLAKTSSFLVRLLTRRLRSSNPRGDVELQKGDILDPQLYDKLIKYVSFAFDFDNKDLRRGKAAQVQEFFKMMRAATLHLTHPTRPSADPMLKMLHVVLPDNTTKCPPIFKEHMAQSADVRDLYHTTLLKCAHVLETQGRRKDVEWTRARIPLYFPELAHDNDTAEREPSRARTAPSSLAEDDEARHTLFPGLA</sequence>
<feature type="region of interest" description="Disordered" evidence="1">
    <location>
        <begin position="48"/>
        <end position="69"/>
    </location>
</feature>
<dbReference type="RefSeq" id="XP_016759634.1">
    <property type="nucleotide sequence ID" value="XM_016906167.1"/>
</dbReference>